<comment type="caution">
    <text evidence="1">The sequence shown here is derived from an EMBL/GenBank/DDBJ whole genome shotgun (WGS) entry which is preliminary data.</text>
</comment>
<sequence>MVENVLQLRCECNNYPWGKTGKESLAAQLCSKIPNTDFKIEEGKNYSEMWMGTYPELPSYVLKTGENLQDVLNANKEQLIGKTVLDKFGADLPFLPKILSIQKALPLQIHPDIELSKKLHKQDPEKFSDENHKPEIAVALSDFEAFCGFKPKADIQHLLKFERLQQFDPQPGKWTDDTLREVCKAMLTADEKTVASTLEALKEIPKSDLGNQVYIHDLIPQLIDQYGSSDNGNLVALLMMNYLTFKPGEAIWIPADGIHAYLRGDIVECMARSNNVINTGFCPKADRDSVDVFVQALTFQQHDPEKPVLPRHKCEHTSTGKSSMFHPPMSEFNMIVTELKSGEKDSLKGVKGPSIAFTTSGKGTMKADGKSYDASAGAIFFIGQGIEVSYESSSDDFAVYRAYAE</sequence>
<keyword evidence="2" id="KW-1185">Reference proteome</keyword>
<dbReference type="Proteomes" id="UP001172386">
    <property type="component" value="Unassembled WGS sequence"/>
</dbReference>
<organism evidence="1 2">
    <name type="scientific">Neophaeococcomyces mojaviensis</name>
    <dbReference type="NCBI Taxonomy" id="3383035"/>
    <lineage>
        <taxon>Eukaryota</taxon>
        <taxon>Fungi</taxon>
        <taxon>Dikarya</taxon>
        <taxon>Ascomycota</taxon>
        <taxon>Pezizomycotina</taxon>
        <taxon>Eurotiomycetes</taxon>
        <taxon>Chaetothyriomycetidae</taxon>
        <taxon>Chaetothyriales</taxon>
        <taxon>Chaetothyriales incertae sedis</taxon>
        <taxon>Neophaeococcomyces</taxon>
    </lineage>
</organism>
<reference evidence="1" key="1">
    <citation type="submission" date="2022-10" db="EMBL/GenBank/DDBJ databases">
        <title>Culturing micro-colonial fungi from biological soil crusts in the Mojave desert and describing Neophaeococcomyces mojavensis, and introducing the new genera and species Taxawa tesnikishii.</title>
        <authorList>
            <person name="Kurbessoian T."/>
            <person name="Stajich J.E."/>
        </authorList>
    </citation>
    <scope>NUCLEOTIDE SEQUENCE</scope>
    <source>
        <strain evidence="1">JES_112</strain>
    </source>
</reference>
<dbReference type="EMBL" id="JAPDRQ010000105">
    <property type="protein sequence ID" value="KAJ9655073.1"/>
    <property type="molecule type" value="Genomic_DNA"/>
</dbReference>
<proteinExistence type="predicted"/>
<gene>
    <name evidence="1" type="ORF">H2198_006014</name>
</gene>
<evidence type="ECO:0000313" key="2">
    <source>
        <dbReference type="Proteomes" id="UP001172386"/>
    </source>
</evidence>
<protein>
    <submittedName>
        <fullName evidence="1">Uncharacterized protein</fullName>
    </submittedName>
</protein>
<accession>A0ACC3A4N7</accession>
<name>A0ACC3A4N7_9EURO</name>
<evidence type="ECO:0000313" key="1">
    <source>
        <dbReference type="EMBL" id="KAJ9655073.1"/>
    </source>
</evidence>